<sequence length="81" mass="8692">MCGQGFKRLRTSASRCVIKGCGTGVTPGESRRRAIKRSSDGRNGRLAQMAGFGGRKPMLPWAAGLVAKSRRWVWEGDVVGG</sequence>
<evidence type="ECO:0000313" key="2">
    <source>
        <dbReference type="Proteomes" id="UP000245838"/>
    </source>
</evidence>
<protein>
    <submittedName>
        <fullName evidence="1">Uncharacterized protein</fullName>
    </submittedName>
</protein>
<proteinExistence type="predicted"/>
<dbReference type="EMBL" id="LN854557">
    <property type="protein sequence ID" value="CRL46262.1"/>
    <property type="molecule type" value="Genomic_DNA"/>
</dbReference>
<gene>
    <name evidence="1" type="ORF">SGGMMB4_04730</name>
</gene>
<organism evidence="1 2">
    <name type="scientific">Sodalis glossinidius (strain morsitans)</name>
    <dbReference type="NCBI Taxonomy" id="343509"/>
    <lineage>
        <taxon>Bacteria</taxon>
        <taxon>Pseudomonadati</taxon>
        <taxon>Pseudomonadota</taxon>
        <taxon>Gammaproteobacteria</taxon>
        <taxon>Enterobacterales</taxon>
        <taxon>Bruguierivoracaceae</taxon>
        <taxon>Sodalis</taxon>
    </lineage>
</organism>
<accession>A0A193QM80</accession>
<dbReference type="Proteomes" id="UP000245838">
    <property type="component" value="Chromosome sggmmb4_Chromosome"/>
</dbReference>
<name>A0A193QM80_SODGM</name>
<evidence type="ECO:0000313" key="1">
    <source>
        <dbReference type="EMBL" id="CRL46262.1"/>
    </source>
</evidence>
<dbReference type="AlphaFoldDB" id="A0A193QM80"/>
<reference evidence="1 2" key="1">
    <citation type="submission" date="2015-05" db="EMBL/GenBank/DDBJ databases">
        <authorList>
            <person name="Goodhead I."/>
        </authorList>
    </citation>
    <scope>NUCLEOTIDE SEQUENCE [LARGE SCALE GENOMIC DNA]</scope>
    <source>
        <strain evidence="2">morsitans</strain>
    </source>
</reference>